<organism evidence="2 3">
    <name type="scientific">Pseudoalteromonas luteoviolacea S4060-1</name>
    <dbReference type="NCBI Taxonomy" id="1365257"/>
    <lineage>
        <taxon>Bacteria</taxon>
        <taxon>Pseudomonadati</taxon>
        <taxon>Pseudomonadota</taxon>
        <taxon>Gammaproteobacteria</taxon>
        <taxon>Alteromonadales</taxon>
        <taxon>Pseudoalteromonadaceae</taxon>
        <taxon>Pseudoalteromonas</taxon>
    </lineage>
</organism>
<dbReference type="Pfam" id="PF04389">
    <property type="entry name" value="Peptidase_M28"/>
    <property type="match status" value="1"/>
</dbReference>
<dbReference type="PANTHER" id="PTHR12147:SF26">
    <property type="entry name" value="PEPTIDASE M28 DOMAIN-CONTAINING PROTEIN"/>
    <property type="match status" value="1"/>
</dbReference>
<reference evidence="2 3" key="1">
    <citation type="submission" date="2013-07" db="EMBL/GenBank/DDBJ databases">
        <title>Comparative Genomic and Metabolomic Analysis of Twelve Strains of Pseudoalteromonas luteoviolacea.</title>
        <authorList>
            <person name="Vynne N.G."/>
            <person name="Mansson M."/>
            <person name="Gram L."/>
        </authorList>
    </citation>
    <scope>NUCLEOTIDE SEQUENCE [LARGE SCALE GENOMIC DNA]</scope>
    <source>
        <strain evidence="2 3">S4060-1</strain>
    </source>
</reference>
<dbReference type="SUPFAM" id="SSF53187">
    <property type="entry name" value="Zn-dependent exopeptidases"/>
    <property type="match status" value="1"/>
</dbReference>
<dbReference type="InterPro" id="IPR007484">
    <property type="entry name" value="Peptidase_M28"/>
</dbReference>
<proteinExistence type="predicted"/>
<dbReference type="Gene3D" id="3.40.630.10">
    <property type="entry name" value="Zn peptidases"/>
    <property type="match status" value="1"/>
</dbReference>
<dbReference type="InterPro" id="IPR045175">
    <property type="entry name" value="M28_fam"/>
</dbReference>
<gene>
    <name evidence="2" type="ORF">N478_19595</name>
</gene>
<evidence type="ECO:0000313" key="3">
    <source>
        <dbReference type="Proteomes" id="UP000076661"/>
    </source>
</evidence>
<name>A0A162CFD4_9GAMM</name>
<dbReference type="Proteomes" id="UP000076661">
    <property type="component" value="Unassembled WGS sequence"/>
</dbReference>
<dbReference type="GO" id="GO:0008235">
    <property type="term" value="F:metalloexopeptidase activity"/>
    <property type="evidence" value="ECO:0007669"/>
    <property type="project" value="InterPro"/>
</dbReference>
<evidence type="ECO:0000259" key="1">
    <source>
        <dbReference type="Pfam" id="PF04389"/>
    </source>
</evidence>
<accession>A0A162CFD4</accession>
<protein>
    <recommendedName>
        <fullName evidence="1">Peptidase M28 domain-containing protein</fullName>
    </recommendedName>
</protein>
<evidence type="ECO:0000313" key="2">
    <source>
        <dbReference type="EMBL" id="KZN67036.1"/>
    </source>
</evidence>
<dbReference type="GO" id="GO:0006508">
    <property type="term" value="P:proteolysis"/>
    <property type="evidence" value="ECO:0007669"/>
    <property type="project" value="InterPro"/>
</dbReference>
<dbReference type="RefSeq" id="WP_063381300.1">
    <property type="nucleotide sequence ID" value="NZ_AUXX01000016.1"/>
</dbReference>
<feature type="domain" description="Peptidase M28" evidence="1">
    <location>
        <begin position="82"/>
        <end position="283"/>
    </location>
</feature>
<sequence length="299" mass="34007">MQWLRISILLLLLQPLYALPSALDRDMIILTSKEFEGRPSGAQSPHRSAYYIMRQFEKLKLDVKFSSFEFKRGFFETGTGHNVVATKPCAFAQCEPAIIFTAHYDHLGGSEYRHYPGANDNATGVAVMMDIARRLDNVEFKRDLVFVATDAEEKGLHGAKHFVSQLGKTRVLMNINLDMLNIQKRNTLYALASRDLKPMKEQIESHFNTQPVKLNLYFSSKRMARKLNAPQIDWLRASDHYPFHRAKIPFIYFGSGVDKHHHSMDDSLDKINLEKLSQVSQSITGLVQSLAKLSASDTS</sequence>
<dbReference type="AlphaFoldDB" id="A0A162CFD4"/>
<comment type="caution">
    <text evidence="2">The sequence shown here is derived from an EMBL/GenBank/DDBJ whole genome shotgun (WGS) entry which is preliminary data.</text>
</comment>
<dbReference type="PANTHER" id="PTHR12147">
    <property type="entry name" value="METALLOPEPTIDASE M28 FAMILY MEMBER"/>
    <property type="match status" value="1"/>
</dbReference>
<dbReference type="EMBL" id="AUXX01000016">
    <property type="protein sequence ID" value="KZN67036.1"/>
    <property type="molecule type" value="Genomic_DNA"/>
</dbReference>